<dbReference type="AlphaFoldDB" id="A0A4V3RZ04"/>
<organism evidence="1 2">
    <name type="scientific">Marinicauda pacifica</name>
    <dbReference type="NCBI Taxonomy" id="1133559"/>
    <lineage>
        <taxon>Bacteria</taxon>
        <taxon>Pseudomonadati</taxon>
        <taxon>Pseudomonadota</taxon>
        <taxon>Alphaproteobacteria</taxon>
        <taxon>Maricaulales</taxon>
        <taxon>Maricaulaceae</taxon>
        <taxon>Marinicauda</taxon>
    </lineage>
</organism>
<dbReference type="RefSeq" id="WP_135945574.1">
    <property type="nucleotide sequence ID" value="NZ_BMEI01000003.1"/>
</dbReference>
<name>A0A4V3RZ04_9PROT</name>
<keyword evidence="2" id="KW-1185">Reference proteome</keyword>
<sequence>MGESETWCASVNRLFVQRYAIDIQDIGFDDEYLERCYSSGEAASEFVERIASKFDLDPRTAGYRPQS</sequence>
<accession>A0A4V3RZ04</accession>
<gene>
    <name evidence="1" type="ORF">E5162_12415</name>
</gene>
<protein>
    <submittedName>
        <fullName evidence="1">Uncharacterized protein</fullName>
    </submittedName>
</protein>
<dbReference type="Proteomes" id="UP000305451">
    <property type="component" value="Unassembled WGS sequence"/>
</dbReference>
<comment type="caution">
    <text evidence="1">The sequence shown here is derived from an EMBL/GenBank/DDBJ whole genome shotgun (WGS) entry which is preliminary data.</text>
</comment>
<evidence type="ECO:0000313" key="2">
    <source>
        <dbReference type="Proteomes" id="UP000305451"/>
    </source>
</evidence>
<dbReference type="EMBL" id="SRXV01000003">
    <property type="protein sequence ID" value="TGY92439.1"/>
    <property type="molecule type" value="Genomic_DNA"/>
</dbReference>
<evidence type="ECO:0000313" key="1">
    <source>
        <dbReference type="EMBL" id="TGY92439.1"/>
    </source>
</evidence>
<proteinExistence type="predicted"/>
<reference evidence="1 2" key="1">
    <citation type="journal article" date="2013" name="Int. J. Syst. Evol. Microbiol.">
        <title>Marinicauda pacifica gen. nov., sp. nov., a prosthecate alphaproteobacterium of the family Hyphomonadaceae isolated from deep seawater.</title>
        <authorList>
            <person name="Zhang X.Y."/>
            <person name="Li G.W."/>
            <person name="Wang C.S."/>
            <person name="Zhang Y.J."/>
            <person name="Xu X.W."/>
            <person name="Li H."/>
            <person name="Liu A."/>
            <person name="Liu C."/>
            <person name="Xie B.B."/>
            <person name="Qin Q.L."/>
            <person name="Xu Z."/>
            <person name="Chen X.L."/>
            <person name="Zhou B.C."/>
            <person name="Zhang Y.Z."/>
        </authorList>
    </citation>
    <scope>NUCLEOTIDE SEQUENCE [LARGE SCALE GENOMIC DNA]</scope>
    <source>
        <strain evidence="1 2">P-1 km-3</strain>
    </source>
</reference>